<gene>
    <name evidence="2" type="ORF">ACFO6V_20270</name>
</gene>
<sequence>MEISIATQAGASDRANEDSTAIGPDLLVVLDGATARTDTGCIHGVAWFTKHLAQKIKNHAALGPAAALAEAIGRTADLHRGTCDLSHPGTPSAAVAIVQTEQGTLRYLVLGDVTVVIAAEGGMHVVSDQRVSSTAAPERAEADAMEATDPKKAAALVRMKRAELAARNVPGGYWVAAADPTAAKHALTGDIPISEVRQVAVLSDGAARAVEFGLYDWPSVLDILRESGPDALIRQVRGAEASDPEATRWPRNKISDDATAAYITAL</sequence>
<accession>A0ABV9HKB4</accession>
<dbReference type="InterPro" id="IPR036457">
    <property type="entry name" value="PPM-type-like_dom_sf"/>
</dbReference>
<proteinExistence type="predicted"/>
<evidence type="ECO:0000259" key="1">
    <source>
        <dbReference type="Pfam" id="PF13672"/>
    </source>
</evidence>
<dbReference type="Pfam" id="PF13672">
    <property type="entry name" value="PP2C_2"/>
    <property type="match status" value="1"/>
</dbReference>
<comment type="caution">
    <text evidence="2">The sequence shown here is derived from an EMBL/GenBank/DDBJ whole genome shotgun (WGS) entry which is preliminary data.</text>
</comment>
<evidence type="ECO:0000313" key="3">
    <source>
        <dbReference type="Proteomes" id="UP001596011"/>
    </source>
</evidence>
<dbReference type="Proteomes" id="UP001596011">
    <property type="component" value="Unassembled WGS sequence"/>
</dbReference>
<evidence type="ECO:0000313" key="2">
    <source>
        <dbReference type="EMBL" id="MFC4630592.1"/>
    </source>
</evidence>
<organism evidence="2 3">
    <name type="scientific">Promicromonospora alba</name>
    <dbReference type="NCBI Taxonomy" id="1616110"/>
    <lineage>
        <taxon>Bacteria</taxon>
        <taxon>Bacillati</taxon>
        <taxon>Actinomycetota</taxon>
        <taxon>Actinomycetes</taxon>
        <taxon>Micrococcales</taxon>
        <taxon>Promicromonosporaceae</taxon>
        <taxon>Promicromonospora</taxon>
    </lineage>
</organism>
<protein>
    <submittedName>
        <fullName evidence="2">Protein phosphatase 2C domain-containing protein</fullName>
    </submittedName>
</protein>
<keyword evidence="3" id="KW-1185">Reference proteome</keyword>
<dbReference type="InterPro" id="IPR001932">
    <property type="entry name" value="PPM-type_phosphatase-like_dom"/>
</dbReference>
<dbReference type="RefSeq" id="WP_377138532.1">
    <property type="nucleotide sequence ID" value="NZ_JBHSFI010000006.1"/>
</dbReference>
<dbReference type="Gene3D" id="3.60.40.10">
    <property type="entry name" value="PPM-type phosphatase domain"/>
    <property type="match status" value="1"/>
</dbReference>
<dbReference type="SUPFAM" id="SSF81606">
    <property type="entry name" value="PP2C-like"/>
    <property type="match status" value="1"/>
</dbReference>
<dbReference type="EMBL" id="JBHSFI010000006">
    <property type="protein sequence ID" value="MFC4630592.1"/>
    <property type="molecule type" value="Genomic_DNA"/>
</dbReference>
<reference evidence="3" key="1">
    <citation type="journal article" date="2019" name="Int. J. Syst. Evol. Microbiol.">
        <title>The Global Catalogue of Microorganisms (GCM) 10K type strain sequencing project: providing services to taxonomists for standard genome sequencing and annotation.</title>
        <authorList>
            <consortium name="The Broad Institute Genomics Platform"/>
            <consortium name="The Broad Institute Genome Sequencing Center for Infectious Disease"/>
            <person name="Wu L."/>
            <person name="Ma J."/>
        </authorList>
    </citation>
    <scope>NUCLEOTIDE SEQUENCE [LARGE SCALE GENOMIC DNA]</scope>
    <source>
        <strain evidence="3">CCUG 42722</strain>
    </source>
</reference>
<name>A0ABV9HKB4_9MICO</name>
<feature type="domain" description="PPM-type phosphatase" evidence="1">
    <location>
        <begin position="23"/>
        <end position="224"/>
    </location>
</feature>